<evidence type="ECO:0000313" key="2">
    <source>
        <dbReference type="Proteomes" id="UP001177080"/>
    </source>
</evidence>
<dbReference type="SUPFAM" id="SSF56281">
    <property type="entry name" value="Metallo-hydrolase/oxidoreductase"/>
    <property type="match status" value="1"/>
</dbReference>
<protein>
    <submittedName>
        <fullName evidence="1">Uncharacterized protein</fullName>
    </submittedName>
</protein>
<dbReference type="EMBL" id="WHSC02000008">
    <property type="protein sequence ID" value="MDO6123278.1"/>
    <property type="molecule type" value="Genomic_DNA"/>
</dbReference>
<dbReference type="RefSeq" id="WP_244763051.1">
    <property type="nucleotide sequence ID" value="NZ_JALJCJ010000006.1"/>
</dbReference>
<dbReference type="InterPro" id="IPR052159">
    <property type="entry name" value="Competence_DNA_uptake"/>
</dbReference>
<gene>
    <name evidence="1" type="ORF">GB928_018980</name>
</gene>
<name>A0ABT8XHW3_9HYPH</name>
<proteinExistence type="predicted"/>
<dbReference type="PANTHER" id="PTHR30619:SF1">
    <property type="entry name" value="RECOMBINATION PROTEIN 2"/>
    <property type="match status" value="1"/>
</dbReference>
<dbReference type="InterPro" id="IPR036866">
    <property type="entry name" value="RibonucZ/Hydroxyglut_hydro"/>
</dbReference>
<sequence>MPIQENAIAFIDDCNGKYQMMAKVLGKEPPVKGRRKRETWEKAAMVWGDVVFVRKLAGSKAEVSAKGHVLEIPKARLTDQPILNIWQIDVGQGDASLIRFPDGRWAAIDLGPARSGFINTNSGRTAVDFMAWMAFEDHGWMFHGAENAGRTFHFDWIAFTHPDEDHIGAGKQFADMLGKYWSVGTVYHNGMGRFDGTPREWAPSATGMSQLGEIVGDDEGELYLNTLIDTFDDVDAYEKPAARRPWKLSGNWANILKKLRDHRGRNVAALGRLSDKSTNPALGSAPVSVKVLGPIESTIPGRGMAGLRYLDENATSGFYNLGSPSLSRNGHSVVLRLDFNDVRVLMTGDLNFRSQALLLKRWGAGEFACHVGKACHHGSDDISWKFLKAMSPIATLYSSGDQETHVHPRALVLGMTGAFAPRLKWNRPLPGGGVETVKQSFAGHSEEELFAPLLYSTELSRSVAMRAGFKAFTRTAGSDGTPVHTLVDNCWLATDDKGPFLRLGDTRVVENLTYGLINIRTDGKTVVIAVLEESAKNPAFHVEVFTPSELEEI</sequence>
<accession>A0ABT8XHW3</accession>
<dbReference type="PANTHER" id="PTHR30619">
    <property type="entry name" value="DNA INTERNALIZATION/COMPETENCE PROTEIN COMEC/REC2"/>
    <property type="match status" value="1"/>
</dbReference>
<organism evidence="1 2">
    <name type="scientific">Shinella curvata</name>
    <dbReference type="NCBI Taxonomy" id="1817964"/>
    <lineage>
        <taxon>Bacteria</taxon>
        <taxon>Pseudomonadati</taxon>
        <taxon>Pseudomonadota</taxon>
        <taxon>Alphaproteobacteria</taxon>
        <taxon>Hyphomicrobiales</taxon>
        <taxon>Rhizobiaceae</taxon>
        <taxon>Shinella</taxon>
    </lineage>
</organism>
<evidence type="ECO:0000313" key="1">
    <source>
        <dbReference type="EMBL" id="MDO6123278.1"/>
    </source>
</evidence>
<dbReference type="Gene3D" id="3.60.15.10">
    <property type="entry name" value="Ribonuclease Z/Hydroxyacylglutathione hydrolase-like"/>
    <property type="match status" value="1"/>
</dbReference>
<dbReference type="Proteomes" id="UP001177080">
    <property type="component" value="Unassembled WGS sequence"/>
</dbReference>
<comment type="caution">
    <text evidence="1">The sequence shown here is derived from an EMBL/GenBank/DDBJ whole genome shotgun (WGS) entry which is preliminary data.</text>
</comment>
<keyword evidence="2" id="KW-1185">Reference proteome</keyword>
<reference evidence="1" key="1">
    <citation type="submission" date="2022-04" db="EMBL/GenBank/DDBJ databases">
        <title>Shinella lacus sp. nov., a novel member of the genus Shinella from water.</title>
        <authorList>
            <person name="Deng Y."/>
        </authorList>
    </citation>
    <scope>NUCLEOTIDE SEQUENCE</scope>
    <source>
        <strain evidence="1">JCM 31239</strain>
    </source>
</reference>